<dbReference type="OrthoDB" id="9815989at2"/>
<keyword evidence="2" id="KW-0812">Transmembrane</keyword>
<feature type="transmembrane region" description="Helical" evidence="2">
    <location>
        <begin position="20"/>
        <end position="40"/>
    </location>
</feature>
<name>A0A4Y9M8I4_9BRAD</name>
<dbReference type="InterPro" id="IPR036188">
    <property type="entry name" value="FAD/NAD-bd_sf"/>
</dbReference>
<organism evidence="4 5">
    <name type="scientific">Bradyrhizobium niftali</name>
    <dbReference type="NCBI Taxonomy" id="2560055"/>
    <lineage>
        <taxon>Bacteria</taxon>
        <taxon>Pseudomonadati</taxon>
        <taxon>Pseudomonadota</taxon>
        <taxon>Alphaproteobacteria</taxon>
        <taxon>Hyphomicrobiales</taxon>
        <taxon>Nitrobacteraceae</taxon>
        <taxon>Bradyrhizobium</taxon>
    </lineage>
</organism>
<dbReference type="AlphaFoldDB" id="A0A4Y9M8I4"/>
<dbReference type="EMBL" id="SPQT01000001">
    <property type="protein sequence ID" value="TFV51341.1"/>
    <property type="molecule type" value="Genomic_DNA"/>
</dbReference>
<dbReference type="PANTHER" id="PTHR13847">
    <property type="entry name" value="SARCOSINE DEHYDROGENASE-RELATED"/>
    <property type="match status" value="1"/>
</dbReference>
<feature type="domain" description="FAD dependent oxidoreductase" evidence="3">
    <location>
        <begin position="21"/>
        <end position="409"/>
    </location>
</feature>
<dbReference type="GO" id="GO:0016491">
    <property type="term" value="F:oxidoreductase activity"/>
    <property type="evidence" value="ECO:0007669"/>
    <property type="project" value="UniProtKB-KW"/>
</dbReference>
<evidence type="ECO:0000313" key="4">
    <source>
        <dbReference type="EMBL" id="TFV51341.1"/>
    </source>
</evidence>
<dbReference type="GO" id="GO:0005737">
    <property type="term" value="C:cytoplasm"/>
    <property type="evidence" value="ECO:0007669"/>
    <property type="project" value="TreeGrafter"/>
</dbReference>
<evidence type="ECO:0000256" key="2">
    <source>
        <dbReference type="SAM" id="Phobius"/>
    </source>
</evidence>
<keyword evidence="2" id="KW-1133">Transmembrane helix</keyword>
<dbReference type="Gene3D" id="3.30.9.10">
    <property type="entry name" value="D-Amino Acid Oxidase, subunit A, domain 2"/>
    <property type="match status" value="2"/>
</dbReference>
<comment type="caution">
    <text evidence="4">The sequence shown here is derived from an EMBL/GenBank/DDBJ whole genome shotgun (WGS) entry which is preliminary data.</text>
</comment>
<dbReference type="Pfam" id="PF01266">
    <property type="entry name" value="DAO"/>
    <property type="match status" value="1"/>
</dbReference>
<proteinExistence type="predicted"/>
<protein>
    <submittedName>
        <fullName evidence="4">FAD-binding oxidoreductase</fullName>
    </submittedName>
</protein>
<dbReference type="SUPFAM" id="SSF51905">
    <property type="entry name" value="FAD/NAD(P)-binding domain"/>
    <property type="match status" value="1"/>
</dbReference>
<accession>A0A4Y9M8I4</accession>
<keyword evidence="1" id="KW-0560">Oxidoreductase</keyword>
<evidence type="ECO:0000256" key="1">
    <source>
        <dbReference type="ARBA" id="ARBA00023002"/>
    </source>
</evidence>
<dbReference type="Gene3D" id="3.50.50.60">
    <property type="entry name" value="FAD/NAD(P)-binding domain"/>
    <property type="match status" value="2"/>
</dbReference>
<dbReference type="Proteomes" id="UP000297966">
    <property type="component" value="Unassembled WGS sequence"/>
</dbReference>
<reference evidence="4 5" key="1">
    <citation type="submission" date="2019-03" db="EMBL/GenBank/DDBJ databases">
        <title>Bradyrhizobium diversity isolated from nodules of Chamaecrista fasciculata.</title>
        <authorList>
            <person name="Klepa M.S."/>
            <person name="Urquiaga M.O."/>
            <person name="Hungria M."/>
            <person name="Delamuta J.R."/>
        </authorList>
    </citation>
    <scope>NUCLEOTIDE SEQUENCE [LARGE SCALE GENOMIC DNA]</scope>
    <source>
        <strain evidence="4 5">CNPSo 3448</strain>
    </source>
</reference>
<evidence type="ECO:0000313" key="5">
    <source>
        <dbReference type="Proteomes" id="UP000297966"/>
    </source>
</evidence>
<gene>
    <name evidence="4" type="ORF">E4K65_04555</name>
</gene>
<sequence>MSHMQIVHDQRSSISFEPVFDVVVVGGGIVGCAIAYHLALRRARVIVLEQANIAAQQSSRAWGFIRQQGRHSAEMPLAAKACRMWETLEDELDADLEYVRSGILLAAETPEDEQRLNTALKAALSAGIRSDLIDSREISKLFPGERQEWVCGLFTPGDGHAEPVKASLAFAAAAKRLGVVFKENSRVIRLRRSASGNVSVVTADGVVRANQVVVAAGVGSAELVRGVGISIPVQPVRASVAQTNPSNKRLSVPVWSPRVAFRPKRDGSFYVSNGYRGIDAEHDIGLHSFGHFGKFIPTFIANRGVIQIRFGREALHTLRHQLRSRRLSIPNEEPEINQKLVGRNLEEFYRVFPELRTLGTRRTWAGRIDATPDLIPIMSRCGFENLMLVAGFNGHGFALAPAVGEVISSLILEGIASLDLDAFRLSRFSEGPLDRQSGAM</sequence>
<keyword evidence="5" id="KW-1185">Reference proteome</keyword>
<dbReference type="InterPro" id="IPR006076">
    <property type="entry name" value="FAD-dep_OxRdtase"/>
</dbReference>
<evidence type="ECO:0000259" key="3">
    <source>
        <dbReference type="Pfam" id="PF01266"/>
    </source>
</evidence>
<keyword evidence="2" id="KW-0472">Membrane</keyword>